<keyword evidence="9" id="KW-1185">Reference proteome</keyword>
<dbReference type="Pfam" id="PF00615">
    <property type="entry name" value="RGS"/>
    <property type="match status" value="1"/>
</dbReference>
<dbReference type="InterPro" id="IPR024066">
    <property type="entry name" value="RGS_subdom1/3"/>
</dbReference>
<dbReference type="OrthoDB" id="196547at2759"/>
<dbReference type="SUPFAM" id="SSF54236">
    <property type="entry name" value="Ubiquitin-like"/>
    <property type="match status" value="2"/>
</dbReference>
<dbReference type="GO" id="GO:0005737">
    <property type="term" value="C:cytoplasm"/>
    <property type="evidence" value="ECO:0007669"/>
    <property type="project" value="UniProtKB-SubCell"/>
</dbReference>
<organism evidence="8 9">
    <name type="scientific">Brassicogethes aeneus</name>
    <name type="common">Rape pollen beetle</name>
    <name type="synonym">Meligethes aeneus</name>
    <dbReference type="NCBI Taxonomy" id="1431903"/>
    <lineage>
        <taxon>Eukaryota</taxon>
        <taxon>Metazoa</taxon>
        <taxon>Ecdysozoa</taxon>
        <taxon>Arthropoda</taxon>
        <taxon>Hexapoda</taxon>
        <taxon>Insecta</taxon>
        <taxon>Pterygota</taxon>
        <taxon>Neoptera</taxon>
        <taxon>Endopterygota</taxon>
        <taxon>Coleoptera</taxon>
        <taxon>Polyphaga</taxon>
        <taxon>Cucujiformia</taxon>
        <taxon>Nitidulidae</taxon>
        <taxon>Meligethinae</taxon>
        <taxon>Brassicogethes</taxon>
    </lineage>
</organism>
<reference evidence="8" key="1">
    <citation type="submission" date="2021-12" db="EMBL/GenBank/DDBJ databases">
        <authorList>
            <person name="King R."/>
        </authorList>
    </citation>
    <scope>NUCLEOTIDE SEQUENCE</scope>
</reference>
<dbReference type="CDD" id="cd01817">
    <property type="entry name" value="RBD1_RGS12_like"/>
    <property type="match status" value="1"/>
</dbReference>
<protein>
    <recommendedName>
        <fullName evidence="10">Regulator of G-protein signaling loco</fullName>
    </recommendedName>
</protein>
<dbReference type="SMART" id="SM00455">
    <property type="entry name" value="RBD"/>
    <property type="match status" value="2"/>
</dbReference>
<evidence type="ECO:0000313" key="9">
    <source>
        <dbReference type="Proteomes" id="UP001154078"/>
    </source>
</evidence>
<feature type="region of interest" description="Disordered" evidence="5">
    <location>
        <begin position="696"/>
        <end position="748"/>
    </location>
</feature>
<dbReference type="GO" id="GO:0005886">
    <property type="term" value="C:plasma membrane"/>
    <property type="evidence" value="ECO:0007669"/>
    <property type="project" value="TreeGrafter"/>
</dbReference>
<dbReference type="CDD" id="cd17067">
    <property type="entry name" value="RBD2_RGS12_like"/>
    <property type="match status" value="1"/>
</dbReference>
<dbReference type="PANTHER" id="PTHR45945:SF3">
    <property type="entry name" value="REGULATOR OF G-PROTEIN SIGNALING LOCO"/>
    <property type="match status" value="1"/>
</dbReference>
<evidence type="ECO:0000256" key="1">
    <source>
        <dbReference type="ARBA" id="ARBA00004496"/>
    </source>
</evidence>
<keyword evidence="4" id="KW-0677">Repeat</keyword>
<dbReference type="InterPro" id="IPR044926">
    <property type="entry name" value="RGS_subdomain_2"/>
</dbReference>
<dbReference type="Gene3D" id="1.10.167.10">
    <property type="entry name" value="Regulator of G-protein Signalling 4, domain 2"/>
    <property type="match status" value="1"/>
</dbReference>
<keyword evidence="2" id="KW-0343">GTPase activation</keyword>
<evidence type="ECO:0008006" key="10">
    <source>
        <dbReference type="Google" id="ProtNLM"/>
    </source>
</evidence>
<dbReference type="PRINTS" id="PR01301">
    <property type="entry name" value="RGSPROTEIN"/>
</dbReference>
<dbReference type="Pfam" id="PF02196">
    <property type="entry name" value="RBD"/>
    <property type="match status" value="1"/>
</dbReference>
<dbReference type="InterPro" id="IPR003116">
    <property type="entry name" value="RBD_dom"/>
</dbReference>
<evidence type="ECO:0000313" key="8">
    <source>
        <dbReference type="EMBL" id="CAH0552043.1"/>
    </source>
</evidence>
<dbReference type="FunFam" id="1.10.167.10:FF:000001">
    <property type="entry name" value="Putative regulator of g-protein signaling 12"/>
    <property type="match status" value="1"/>
</dbReference>
<dbReference type="InterPro" id="IPR046995">
    <property type="entry name" value="RGS10/12/14-like"/>
</dbReference>
<gene>
    <name evidence="8" type="ORF">MELIAE_LOCUS4510</name>
</gene>
<dbReference type="SUPFAM" id="SSF48097">
    <property type="entry name" value="Regulator of G-protein signaling, RGS"/>
    <property type="match status" value="1"/>
</dbReference>
<comment type="subcellular location">
    <subcellularLocation>
        <location evidence="1">Cytoplasm</location>
    </subcellularLocation>
</comment>
<dbReference type="Proteomes" id="UP001154078">
    <property type="component" value="Chromosome 2"/>
</dbReference>
<proteinExistence type="predicted"/>
<dbReference type="SMART" id="SM00315">
    <property type="entry name" value="RGS"/>
    <property type="match status" value="1"/>
</dbReference>
<dbReference type="GO" id="GO:0007165">
    <property type="term" value="P:signal transduction"/>
    <property type="evidence" value="ECO:0007669"/>
    <property type="project" value="InterPro"/>
</dbReference>
<feature type="compositionally biased region" description="Basic residues" evidence="5">
    <location>
        <begin position="250"/>
        <end position="264"/>
    </location>
</feature>
<feature type="domain" description="RGS" evidence="6">
    <location>
        <begin position="98"/>
        <end position="214"/>
    </location>
</feature>
<evidence type="ECO:0000256" key="2">
    <source>
        <dbReference type="ARBA" id="ARBA00022468"/>
    </source>
</evidence>
<evidence type="ECO:0000259" key="6">
    <source>
        <dbReference type="PROSITE" id="PS50132"/>
    </source>
</evidence>
<feature type="compositionally biased region" description="Polar residues" evidence="5">
    <location>
        <begin position="737"/>
        <end position="748"/>
    </location>
</feature>
<dbReference type="PROSITE" id="PS50132">
    <property type="entry name" value="RGS"/>
    <property type="match status" value="1"/>
</dbReference>
<name>A0A9P0AZR8_BRAAE</name>
<feature type="domain" description="RBD" evidence="7">
    <location>
        <begin position="395"/>
        <end position="463"/>
    </location>
</feature>
<dbReference type="AlphaFoldDB" id="A0A9P0AZR8"/>
<dbReference type="GO" id="GO:0005634">
    <property type="term" value="C:nucleus"/>
    <property type="evidence" value="ECO:0007669"/>
    <property type="project" value="TreeGrafter"/>
</dbReference>
<dbReference type="PROSITE" id="PS50898">
    <property type="entry name" value="RBD"/>
    <property type="match status" value="2"/>
</dbReference>
<dbReference type="SMART" id="SM00390">
    <property type="entry name" value="GoLoco"/>
    <property type="match status" value="1"/>
</dbReference>
<dbReference type="PROSITE" id="PS50877">
    <property type="entry name" value="GOLOCO"/>
    <property type="match status" value="1"/>
</dbReference>
<keyword evidence="3" id="KW-0963">Cytoplasm</keyword>
<dbReference type="InterPro" id="IPR016137">
    <property type="entry name" value="RGS"/>
</dbReference>
<evidence type="ECO:0000259" key="7">
    <source>
        <dbReference type="PROSITE" id="PS50898"/>
    </source>
</evidence>
<feature type="region of interest" description="Disordered" evidence="5">
    <location>
        <begin position="231"/>
        <end position="297"/>
    </location>
</feature>
<feature type="compositionally biased region" description="Pro residues" evidence="5">
    <location>
        <begin position="705"/>
        <end position="714"/>
    </location>
</feature>
<evidence type="ECO:0000256" key="4">
    <source>
        <dbReference type="ARBA" id="ARBA00022737"/>
    </source>
</evidence>
<dbReference type="GO" id="GO:0005096">
    <property type="term" value="F:GTPase activator activity"/>
    <property type="evidence" value="ECO:0007669"/>
    <property type="project" value="UniProtKB-KW"/>
</dbReference>
<evidence type="ECO:0000256" key="3">
    <source>
        <dbReference type="ARBA" id="ARBA00022490"/>
    </source>
</evidence>
<dbReference type="EMBL" id="OV121133">
    <property type="protein sequence ID" value="CAH0552043.1"/>
    <property type="molecule type" value="Genomic_DNA"/>
</dbReference>
<dbReference type="InterPro" id="IPR029071">
    <property type="entry name" value="Ubiquitin-like_domsf"/>
</dbReference>
<evidence type="ECO:0000256" key="5">
    <source>
        <dbReference type="SAM" id="MobiDB-lite"/>
    </source>
</evidence>
<dbReference type="PANTHER" id="PTHR45945">
    <property type="entry name" value="REGULATOR OF G-PROTEIN SIGNALING LOCO"/>
    <property type="match status" value="1"/>
</dbReference>
<sequence>MTGFEKNKLMDGISVRKVLSLCQVLYQSAGDGGTLGTGLLMPIRPHFKRLNGSLRRVTSQRVRRPASISAPPDVVPQCEQNGLVKCGSPEGPEIWASSFEKLLEDPLGLHCFTNFLKKEFSAENIYFWAACERYRRLPCGTLRRTEAKRIYEQHMCHGAPEPVNVDSQARQRTENSLLNPDDNAFDLAQKQILNLMKFDSYPRFLKSDIYKQCLSGDIGKIQMDMQLSMHFPAPTPKLKKSLSNAEDRRRKSLLPRSWHKKSRSKSKDRGEIEYNQHKRPDIRASSDNLSKDAKSDIHSSRSSLTSLDLSDISKSKLAQEDRPALCRVKLSNGYTTVVQIKESEPIDQLVSRLLEKRGINYSSYEVTTNKHPKALDTKEPSTQLAGCEAYVEQRVVFKLDLPNKKCICVKSKYTKLIMEVLRPILHKYHYNLDQVNVTENGRPLDVQQPVTAIDQFRLKIQLKDDNDIKAPIKISPERKLEEITNKVFEDILQEKSASVLIKPCKSDRGSVKSEDWGSEHSSNILSKFLRRDSSVQDRKKKFSIKKVPSTAGSTEDVADQGHVKKPLIAKLKAGASKLQVNCKEKDEILEGVTKAQGRRLEDQRGTEINTELPDFLKDKENGDHKFRKPLRRSLEPKFVASSDTNVANKTATAKTLKTESHVSNYENRSAFLNGCEVGSKSSSSTPTKGLGVAVVEGRSPASNGTPPPLPPKPKIIPIKPQNWGHNGFHKTADKNSKSYLEQPTSSFV</sequence>
<dbReference type="Gene3D" id="1.10.196.10">
    <property type="match status" value="1"/>
</dbReference>
<accession>A0A9P0AZR8</accession>
<feature type="domain" description="RBD" evidence="7">
    <location>
        <begin position="324"/>
        <end position="394"/>
    </location>
</feature>
<feature type="compositionally biased region" description="Basic and acidic residues" evidence="5">
    <location>
        <begin position="265"/>
        <end position="297"/>
    </location>
</feature>
<dbReference type="InterPro" id="IPR003109">
    <property type="entry name" value="GoLoco_motif"/>
</dbReference>
<dbReference type="InterPro" id="IPR036305">
    <property type="entry name" value="RGS_sf"/>
</dbReference>
<dbReference type="Gene3D" id="3.10.20.90">
    <property type="entry name" value="Phosphatidylinositol 3-kinase Catalytic Subunit, Chain A, domain 1"/>
    <property type="match status" value="2"/>
</dbReference>
<dbReference type="GO" id="GO:0008277">
    <property type="term" value="P:regulation of G protein-coupled receptor signaling pathway"/>
    <property type="evidence" value="ECO:0007669"/>
    <property type="project" value="TreeGrafter"/>
</dbReference>